<sequence>MTDQVKLPFTRMEQARNQFDVNHKILDGSLYALRIVFDPSPFPPEERWNDESCGPHVMRLWACTEFNARRYPEERLGLWGRLMAWCNDWTREASLSGAAPVQILTLLAQRRVTTILMRMPDAGANVENERGHNIMAKNELLFVIIAACIPRSKPASSRQDINLRGFKMPNKCSKYIAYDGEDPFPIVMVIWGRQVGLLTEGSLRDTHWEVQPALSLSKRLPSVPRERLDKTGQSPVFWTKN</sequence>
<gene>
    <name evidence="1" type="ORF">M747DRAFT_289620</name>
</gene>
<name>A0A370BNL4_ASPNG</name>
<organism evidence="1 2">
    <name type="scientific">Aspergillus niger ATCC 13496</name>
    <dbReference type="NCBI Taxonomy" id="1353008"/>
    <lineage>
        <taxon>Eukaryota</taxon>
        <taxon>Fungi</taxon>
        <taxon>Dikarya</taxon>
        <taxon>Ascomycota</taxon>
        <taxon>Pezizomycotina</taxon>
        <taxon>Eurotiomycetes</taxon>
        <taxon>Eurotiomycetidae</taxon>
        <taxon>Eurotiales</taxon>
        <taxon>Aspergillaceae</taxon>
        <taxon>Aspergillus</taxon>
        <taxon>Aspergillus subgen. Circumdati</taxon>
    </lineage>
</organism>
<accession>A0A370BNL4</accession>
<dbReference type="AlphaFoldDB" id="A0A370BNL4"/>
<evidence type="ECO:0000313" key="2">
    <source>
        <dbReference type="Proteomes" id="UP000253845"/>
    </source>
</evidence>
<dbReference type="VEuPathDB" id="FungiDB:M747DRAFT_289620"/>
<reference evidence="1 2" key="1">
    <citation type="submission" date="2018-07" db="EMBL/GenBank/DDBJ databases">
        <title>Section-level genome sequencing of Aspergillus section Nigri to investigate inter- and intra-species variation.</title>
        <authorList>
            <consortium name="DOE Joint Genome Institute"/>
            <person name="Vesth T.C."/>
            <person name="Nybo J.L."/>
            <person name="Theobald S."/>
            <person name="Frisvad J.C."/>
            <person name="Larsen T.O."/>
            <person name="Nielsen K.F."/>
            <person name="Hoof J.B."/>
            <person name="Brandl J."/>
            <person name="Salamov A."/>
            <person name="Riley R."/>
            <person name="Gladden J.M."/>
            <person name="Phatale P."/>
            <person name="Nielsen M.T."/>
            <person name="Lyhne E.K."/>
            <person name="Kogle M.E."/>
            <person name="Strasser K."/>
            <person name="McDonnell E."/>
            <person name="Barry K."/>
            <person name="Clum A."/>
            <person name="Chen C."/>
            <person name="Nolan M."/>
            <person name="Sandor L."/>
            <person name="Kuo A."/>
            <person name="Lipzen A."/>
            <person name="Hainaut M."/>
            <person name="Drula E."/>
            <person name="Tsang A."/>
            <person name="Magnuson J.K."/>
            <person name="Henrissat B."/>
            <person name="Wiebenga A."/>
            <person name="Simmons B.A."/>
            <person name="Makela M.R."/>
            <person name="De vries R.P."/>
            <person name="Grigoriev I.V."/>
            <person name="Mortensen U.H."/>
            <person name="Baker S.E."/>
            <person name="Andersen M.R."/>
        </authorList>
    </citation>
    <scope>NUCLEOTIDE SEQUENCE [LARGE SCALE GENOMIC DNA]</scope>
    <source>
        <strain evidence="1 2">ATCC 13496</strain>
    </source>
</reference>
<evidence type="ECO:0000313" key="1">
    <source>
        <dbReference type="EMBL" id="RDH14942.1"/>
    </source>
</evidence>
<proteinExistence type="predicted"/>
<protein>
    <submittedName>
        <fullName evidence="1">Uncharacterized protein</fullName>
    </submittedName>
</protein>
<dbReference type="Proteomes" id="UP000253845">
    <property type="component" value="Unassembled WGS sequence"/>
</dbReference>
<dbReference type="EMBL" id="KZ851956">
    <property type="protein sequence ID" value="RDH14942.1"/>
    <property type="molecule type" value="Genomic_DNA"/>
</dbReference>